<dbReference type="InterPro" id="IPR036388">
    <property type="entry name" value="WH-like_DNA-bd_sf"/>
</dbReference>
<evidence type="ECO:0000259" key="4">
    <source>
        <dbReference type="Pfam" id="PF00891"/>
    </source>
</evidence>
<organism evidence="5 6">
    <name type="scientific">Mycena belliarum</name>
    <dbReference type="NCBI Taxonomy" id="1033014"/>
    <lineage>
        <taxon>Eukaryota</taxon>
        <taxon>Fungi</taxon>
        <taxon>Dikarya</taxon>
        <taxon>Basidiomycota</taxon>
        <taxon>Agaricomycotina</taxon>
        <taxon>Agaricomycetes</taxon>
        <taxon>Agaricomycetidae</taxon>
        <taxon>Agaricales</taxon>
        <taxon>Marasmiineae</taxon>
        <taxon>Mycenaceae</taxon>
        <taxon>Mycena</taxon>
    </lineage>
</organism>
<dbReference type="Proteomes" id="UP001222325">
    <property type="component" value="Unassembled WGS sequence"/>
</dbReference>
<name>A0AAD6U4P7_9AGAR</name>
<dbReference type="InterPro" id="IPR036390">
    <property type="entry name" value="WH_DNA-bd_sf"/>
</dbReference>
<dbReference type="AlphaFoldDB" id="A0AAD6U4P7"/>
<dbReference type="InterPro" id="IPR029063">
    <property type="entry name" value="SAM-dependent_MTases_sf"/>
</dbReference>
<dbReference type="EMBL" id="JARJCN010000021">
    <property type="protein sequence ID" value="KAJ7090732.1"/>
    <property type="molecule type" value="Genomic_DNA"/>
</dbReference>
<dbReference type="InterPro" id="IPR001077">
    <property type="entry name" value="COMT_C"/>
</dbReference>
<dbReference type="SUPFAM" id="SSF46785">
    <property type="entry name" value="Winged helix' DNA-binding domain"/>
    <property type="match status" value="1"/>
</dbReference>
<dbReference type="PANTHER" id="PTHR43712:SF2">
    <property type="entry name" value="O-METHYLTRANSFERASE CICE"/>
    <property type="match status" value="1"/>
</dbReference>
<gene>
    <name evidence="5" type="ORF">B0H15DRAFT_836728</name>
</gene>
<reference evidence="5" key="1">
    <citation type="submission" date="2023-03" db="EMBL/GenBank/DDBJ databases">
        <title>Massive genome expansion in bonnet fungi (Mycena s.s.) driven by repeated elements and novel gene families across ecological guilds.</title>
        <authorList>
            <consortium name="Lawrence Berkeley National Laboratory"/>
            <person name="Harder C.B."/>
            <person name="Miyauchi S."/>
            <person name="Viragh M."/>
            <person name="Kuo A."/>
            <person name="Thoen E."/>
            <person name="Andreopoulos B."/>
            <person name="Lu D."/>
            <person name="Skrede I."/>
            <person name="Drula E."/>
            <person name="Henrissat B."/>
            <person name="Morin E."/>
            <person name="Kohler A."/>
            <person name="Barry K."/>
            <person name="LaButti K."/>
            <person name="Morin E."/>
            <person name="Salamov A."/>
            <person name="Lipzen A."/>
            <person name="Mereny Z."/>
            <person name="Hegedus B."/>
            <person name="Baldrian P."/>
            <person name="Stursova M."/>
            <person name="Weitz H."/>
            <person name="Taylor A."/>
            <person name="Grigoriev I.V."/>
            <person name="Nagy L.G."/>
            <person name="Martin F."/>
            <person name="Kauserud H."/>
        </authorList>
    </citation>
    <scope>NUCLEOTIDE SEQUENCE</scope>
    <source>
        <strain evidence="5">CBHHK173m</strain>
    </source>
</reference>
<evidence type="ECO:0000313" key="6">
    <source>
        <dbReference type="Proteomes" id="UP001222325"/>
    </source>
</evidence>
<dbReference type="PROSITE" id="PS51683">
    <property type="entry name" value="SAM_OMT_II"/>
    <property type="match status" value="1"/>
</dbReference>
<keyword evidence="1" id="KW-0489">Methyltransferase</keyword>
<keyword evidence="2" id="KW-0808">Transferase</keyword>
<dbReference type="SUPFAM" id="SSF53335">
    <property type="entry name" value="S-adenosyl-L-methionine-dependent methyltransferases"/>
    <property type="match status" value="1"/>
</dbReference>
<evidence type="ECO:0000256" key="3">
    <source>
        <dbReference type="ARBA" id="ARBA00022691"/>
    </source>
</evidence>
<proteinExistence type="predicted"/>
<protein>
    <submittedName>
        <fullName evidence="5">O-methyltransferase</fullName>
    </submittedName>
</protein>
<dbReference type="Gene3D" id="1.10.10.10">
    <property type="entry name" value="Winged helix-like DNA-binding domain superfamily/Winged helix DNA-binding domain"/>
    <property type="match status" value="1"/>
</dbReference>
<dbReference type="Pfam" id="PF00891">
    <property type="entry name" value="Methyltransf_2"/>
    <property type="match status" value="1"/>
</dbReference>
<comment type="caution">
    <text evidence="5">The sequence shown here is derived from an EMBL/GenBank/DDBJ whole genome shotgun (WGS) entry which is preliminary data.</text>
</comment>
<sequence length="430" mass="47189">MASTLIELSDIISSSVAAIDARCKALSRTYPNLNNPTNSEEDESLEHDSEIVAVTNIVLAAAAQLIASVQLPSRAILDTSRSFVLSAAMSAISESATAEIIREAGPQGCHIHEIGKKNGVDPLKIGRLLRPLASQHIFREVSPGVFAHNRRSILLDTGKSSKEILAKPEDKYHGAEGMSALIELNADECFKAASYIKDVVVHPSPEPTSALSRAFNYPGNLFTWYGRSENKTRFRRFGMAMDVDRKFEPDSTVLKGFNWTALPPKTLVVDVGGGVGSTALEIARIHPHLRFLVQDLEEVTLEGKEFWAREHPSALSDGTIAFQAHDFLSPQPVTHAGIFLLRAILHDWARSDAYKILKHLRDAAQPTTRLVLLERIVPFVCGEDAAYAHIPGAVPATAQKPLLANLGVMMPYLMDIQVRIRSLPLKERNQ</sequence>
<keyword evidence="3" id="KW-0949">S-adenosyl-L-methionine</keyword>
<dbReference type="GO" id="GO:0032259">
    <property type="term" value="P:methylation"/>
    <property type="evidence" value="ECO:0007669"/>
    <property type="project" value="UniProtKB-KW"/>
</dbReference>
<keyword evidence="6" id="KW-1185">Reference proteome</keyword>
<evidence type="ECO:0000313" key="5">
    <source>
        <dbReference type="EMBL" id="KAJ7090732.1"/>
    </source>
</evidence>
<feature type="domain" description="O-methyltransferase C-terminal" evidence="4">
    <location>
        <begin position="196"/>
        <end position="378"/>
    </location>
</feature>
<evidence type="ECO:0000256" key="2">
    <source>
        <dbReference type="ARBA" id="ARBA00022679"/>
    </source>
</evidence>
<dbReference type="GO" id="GO:0008171">
    <property type="term" value="F:O-methyltransferase activity"/>
    <property type="evidence" value="ECO:0007669"/>
    <property type="project" value="InterPro"/>
</dbReference>
<accession>A0AAD6U4P7</accession>
<dbReference type="InterPro" id="IPR016461">
    <property type="entry name" value="COMT-like"/>
</dbReference>
<dbReference type="PANTHER" id="PTHR43712">
    <property type="entry name" value="PUTATIVE (AFU_ORTHOLOGUE AFUA_4G14580)-RELATED"/>
    <property type="match status" value="1"/>
</dbReference>
<evidence type="ECO:0000256" key="1">
    <source>
        <dbReference type="ARBA" id="ARBA00022603"/>
    </source>
</evidence>
<dbReference type="Gene3D" id="3.40.50.150">
    <property type="entry name" value="Vaccinia Virus protein VP39"/>
    <property type="match status" value="1"/>
</dbReference>